<dbReference type="SUPFAM" id="SSF90112">
    <property type="entry name" value="Neurotransmitter-gated ion-channel transmembrane pore"/>
    <property type="match status" value="1"/>
</dbReference>
<sequence>MIIRTTPLLLLLLLLTFSPTDGKGVKVRLRQKGNSGAGGSHIVSGSHGSSQAGKVRSKGMNLTIDDDYNQEGGLEDVVDEDGDEDEDDMAYDDVIDEDGDTSLDAVVDGLEQDGHPSSAKAPTSIQTTPGEEEESTVTEEEETTTTPMVILETRQDASPVPAEGLTDTFIIGEMMKGYDPRVRPANWDNATQQQQAGPVNVELNMLIRSISKIDNVNMEYSVQLTFRESWHDPRLRYNYDTENQPEFVILDNDQKIWMPDSFFQNEKQAHRHIIDKPNVLIRVYSYGMILYSVRLSLVLSCPMHLQNYPMDIQTCLIDVASYAYTDKDISYYWKDVKPVQQKEGLSSSLPSFKLEDVRTSECTSKTNTGTYSCLRTELVLKRQFSYYLLQLYIPSSMLVIVSWVSFWLDRSAVPARVTLGVTTLLTMTTQASGINAKLPPVAYIKAIDVWIGACLTFIFGALLEFALVTFLSTRNDRRKKKKSENGGLLESDMQGVWIPKNAIERAERAQKQNLMREDRPCALIRWWRRNSANRDMSLQADFFSRIMFPTLFICFNILYWTHYQYPVGMVKAAANTTG</sequence>
<organism evidence="15 16">
    <name type="scientific">Pristionchus entomophagus</name>
    <dbReference type="NCBI Taxonomy" id="358040"/>
    <lineage>
        <taxon>Eukaryota</taxon>
        <taxon>Metazoa</taxon>
        <taxon>Ecdysozoa</taxon>
        <taxon>Nematoda</taxon>
        <taxon>Chromadorea</taxon>
        <taxon>Rhabditida</taxon>
        <taxon>Rhabditina</taxon>
        <taxon>Diplogasteromorpha</taxon>
        <taxon>Diplogasteroidea</taxon>
        <taxon>Neodiplogasteridae</taxon>
        <taxon>Pristionchus</taxon>
    </lineage>
</organism>
<feature type="domain" description="Neurotransmitter-gated ion-channel ligand-binding" evidence="13">
    <location>
        <begin position="170"/>
        <end position="383"/>
    </location>
</feature>
<keyword evidence="5 11" id="KW-0812">Transmembrane</keyword>
<comment type="similarity">
    <text evidence="11">Belongs to the ligand-gated ion channel (TC 1.A.9) family.</text>
</comment>
<feature type="signal peptide" evidence="11">
    <location>
        <begin position="1"/>
        <end position="22"/>
    </location>
</feature>
<evidence type="ECO:0000256" key="2">
    <source>
        <dbReference type="ARBA" id="ARBA00004236"/>
    </source>
</evidence>
<dbReference type="EMBL" id="BTSX01000001">
    <property type="protein sequence ID" value="GMS80937.1"/>
    <property type="molecule type" value="Genomic_DNA"/>
</dbReference>
<dbReference type="Gene3D" id="1.20.58.390">
    <property type="entry name" value="Neurotransmitter-gated ion-channel transmembrane domain"/>
    <property type="match status" value="1"/>
</dbReference>
<feature type="region of interest" description="Disordered" evidence="12">
    <location>
        <begin position="108"/>
        <end position="145"/>
    </location>
</feature>
<dbReference type="InterPro" id="IPR044721">
    <property type="entry name" value="GluCl_TM"/>
</dbReference>
<evidence type="ECO:0000256" key="10">
    <source>
        <dbReference type="ARBA" id="ARBA00023303"/>
    </source>
</evidence>
<evidence type="ECO:0000256" key="4">
    <source>
        <dbReference type="ARBA" id="ARBA00022475"/>
    </source>
</evidence>
<feature type="compositionally biased region" description="Acidic residues" evidence="12">
    <location>
        <begin position="130"/>
        <end position="143"/>
    </location>
</feature>
<keyword evidence="3 11" id="KW-0813">Transport</keyword>
<proteinExistence type="inferred from homology"/>
<dbReference type="FunFam" id="1.20.58.390:FF:000084">
    <property type="entry name" value="Glutamate-gated chloride channel subunit beta"/>
    <property type="match status" value="1"/>
</dbReference>
<keyword evidence="4" id="KW-1003">Cell membrane</keyword>
<dbReference type="InterPro" id="IPR018000">
    <property type="entry name" value="Neurotransmitter_ion_chnl_CS"/>
</dbReference>
<dbReference type="FunFam" id="2.70.170.10:FF:000038">
    <property type="entry name" value="Glutamate-gated chloride channel alpha"/>
    <property type="match status" value="1"/>
</dbReference>
<reference evidence="15" key="1">
    <citation type="submission" date="2023-10" db="EMBL/GenBank/DDBJ databases">
        <title>Genome assembly of Pristionchus species.</title>
        <authorList>
            <person name="Yoshida K."/>
            <person name="Sommer R.J."/>
        </authorList>
    </citation>
    <scope>NUCLEOTIDE SEQUENCE</scope>
    <source>
        <strain evidence="15">RS0144</strain>
    </source>
</reference>
<dbReference type="Pfam" id="PF02932">
    <property type="entry name" value="Neur_chan_memb"/>
    <property type="match status" value="1"/>
</dbReference>
<feature type="region of interest" description="Disordered" evidence="12">
    <location>
        <begin position="30"/>
        <end position="88"/>
    </location>
</feature>
<keyword evidence="7 11" id="KW-1133">Transmembrane helix</keyword>
<dbReference type="GO" id="GO:0005230">
    <property type="term" value="F:extracellular ligand-gated monoatomic ion channel activity"/>
    <property type="evidence" value="ECO:0007669"/>
    <property type="project" value="InterPro"/>
</dbReference>
<dbReference type="CDD" id="cd18993">
    <property type="entry name" value="LGIC_ECD_GluCl"/>
    <property type="match status" value="1"/>
</dbReference>
<dbReference type="PROSITE" id="PS00236">
    <property type="entry name" value="NEUROTR_ION_CHANNEL"/>
    <property type="match status" value="1"/>
</dbReference>
<comment type="caution">
    <text evidence="11">Lacks conserved residue(s) required for the propagation of feature annotation.</text>
</comment>
<accession>A0AAV5SC72</accession>
<evidence type="ECO:0000256" key="1">
    <source>
        <dbReference type="ARBA" id="ARBA00004141"/>
    </source>
</evidence>
<evidence type="ECO:0000256" key="9">
    <source>
        <dbReference type="ARBA" id="ARBA00023136"/>
    </source>
</evidence>
<dbReference type="AlphaFoldDB" id="A0AAV5SC72"/>
<keyword evidence="16" id="KW-1185">Reference proteome</keyword>
<dbReference type="InterPro" id="IPR006028">
    <property type="entry name" value="GABAA/Glycine_rcpt"/>
</dbReference>
<evidence type="ECO:0000256" key="7">
    <source>
        <dbReference type="ARBA" id="ARBA00022989"/>
    </source>
</evidence>
<evidence type="ECO:0000259" key="13">
    <source>
        <dbReference type="Pfam" id="PF02931"/>
    </source>
</evidence>
<dbReference type="InterPro" id="IPR006029">
    <property type="entry name" value="Neurotrans-gated_channel_TM"/>
</dbReference>
<keyword evidence="8 11" id="KW-0406">Ion transport</keyword>
<name>A0AAV5SC72_9BILA</name>
<feature type="transmembrane region" description="Helical" evidence="11">
    <location>
        <begin position="449"/>
        <end position="472"/>
    </location>
</feature>
<dbReference type="GO" id="GO:0005886">
    <property type="term" value="C:plasma membrane"/>
    <property type="evidence" value="ECO:0007669"/>
    <property type="project" value="UniProtKB-SubCell"/>
</dbReference>
<evidence type="ECO:0000259" key="14">
    <source>
        <dbReference type="Pfam" id="PF02932"/>
    </source>
</evidence>
<comment type="caution">
    <text evidence="15">The sequence shown here is derived from an EMBL/GenBank/DDBJ whole genome shotgun (WGS) entry which is preliminary data.</text>
</comment>
<dbReference type="Pfam" id="PF02931">
    <property type="entry name" value="Neur_chan_LBD"/>
    <property type="match status" value="1"/>
</dbReference>
<gene>
    <name evidence="15" type="ORF">PENTCL1PPCAC_3112</name>
</gene>
<feature type="compositionally biased region" description="Low complexity" evidence="12">
    <location>
        <begin position="40"/>
        <end position="50"/>
    </location>
</feature>
<dbReference type="InterPro" id="IPR036719">
    <property type="entry name" value="Neuro-gated_channel_TM_sf"/>
</dbReference>
<evidence type="ECO:0000256" key="6">
    <source>
        <dbReference type="ARBA" id="ARBA00022729"/>
    </source>
</evidence>
<dbReference type="CDD" id="cd19062">
    <property type="entry name" value="LGIC_TM_GluCl"/>
    <property type="match status" value="1"/>
</dbReference>
<feature type="transmembrane region" description="Helical" evidence="11">
    <location>
        <begin position="542"/>
        <end position="561"/>
    </location>
</feature>
<dbReference type="PRINTS" id="PR00253">
    <property type="entry name" value="GABAARECEPTR"/>
</dbReference>
<protein>
    <submittedName>
        <fullName evidence="15">Uncharacterized protein</fullName>
    </submittedName>
</protein>
<dbReference type="Gene3D" id="2.70.170.10">
    <property type="entry name" value="Neurotransmitter-gated ion-channel ligand-binding domain"/>
    <property type="match status" value="1"/>
</dbReference>
<evidence type="ECO:0000256" key="3">
    <source>
        <dbReference type="ARBA" id="ARBA00022448"/>
    </source>
</evidence>
<evidence type="ECO:0000256" key="11">
    <source>
        <dbReference type="RuleBase" id="RU000687"/>
    </source>
</evidence>
<dbReference type="InterPro" id="IPR006202">
    <property type="entry name" value="Neur_chan_lig-bd"/>
</dbReference>
<evidence type="ECO:0000256" key="5">
    <source>
        <dbReference type="ARBA" id="ARBA00022692"/>
    </source>
</evidence>
<dbReference type="PRINTS" id="PR00252">
    <property type="entry name" value="NRIONCHANNEL"/>
</dbReference>
<dbReference type="InterPro" id="IPR036734">
    <property type="entry name" value="Neur_chan_lig-bd_sf"/>
</dbReference>
<feature type="chain" id="PRO_5043107352" evidence="11">
    <location>
        <begin position="23"/>
        <end position="578"/>
    </location>
</feature>
<comment type="subcellular location">
    <subcellularLocation>
        <location evidence="2">Cell membrane</location>
    </subcellularLocation>
    <subcellularLocation>
        <location evidence="1">Membrane</location>
        <topology evidence="1">Multi-pass membrane protein</topology>
    </subcellularLocation>
</comment>
<keyword evidence="10 11" id="KW-0407">Ion channel</keyword>
<evidence type="ECO:0000313" key="16">
    <source>
        <dbReference type="Proteomes" id="UP001432027"/>
    </source>
</evidence>
<dbReference type="GO" id="GO:0004888">
    <property type="term" value="F:transmembrane signaling receptor activity"/>
    <property type="evidence" value="ECO:0007669"/>
    <property type="project" value="InterPro"/>
</dbReference>
<evidence type="ECO:0000256" key="8">
    <source>
        <dbReference type="ARBA" id="ARBA00023065"/>
    </source>
</evidence>
<keyword evidence="6 11" id="KW-0732">Signal</keyword>
<dbReference type="Proteomes" id="UP001432027">
    <property type="component" value="Unassembled WGS sequence"/>
</dbReference>
<dbReference type="PANTHER" id="PTHR18945">
    <property type="entry name" value="NEUROTRANSMITTER GATED ION CHANNEL"/>
    <property type="match status" value="1"/>
</dbReference>
<feature type="domain" description="Neurotransmitter-gated ion-channel transmembrane" evidence="14">
    <location>
        <begin position="391"/>
        <end position="502"/>
    </location>
</feature>
<feature type="transmembrane region" description="Helical" evidence="11">
    <location>
        <begin position="384"/>
        <end position="408"/>
    </location>
</feature>
<dbReference type="NCBIfam" id="TIGR00860">
    <property type="entry name" value="LIC"/>
    <property type="match status" value="1"/>
</dbReference>
<evidence type="ECO:0000256" key="12">
    <source>
        <dbReference type="SAM" id="MobiDB-lite"/>
    </source>
</evidence>
<dbReference type="InterPro" id="IPR038050">
    <property type="entry name" value="Neuro_actylchol_rec"/>
</dbReference>
<keyword evidence="9 11" id="KW-0472">Membrane</keyword>
<feature type="compositionally biased region" description="Acidic residues" evidence="12">
    <location>
        <begin position="64"/>
        <end position="88"/>
    </location>
</feature>
<dbReference type="InterPro" id="IPR006201">
    <property type="entry name" value="Neur_channel"/>
</dbReference>
<dbReference type="SUPFAM" id="SSF63712">
    <property type="entry name" value="Nicotinic receptor ligand binding domain-like"/>
    <property type="match status" value="1"/>
</dbReference>
<evidence type="ECO:0000313" key="15">
    <source>
        <dbReference type="EMBL" id="GMS80937.1"/>
    </source>
</evidence>